<evidence type="ECO:0000256" key="9">
    <source>
        <dbReference type="ARBA" id="ARBA00022884"/>
    </source>
</evidence>
<evidence type="ECO:0000313" key="17">
    <source>
        <dbReference type="Proteomes" id="UP000177941"/>
    </source>
</evidence>
<evidence type="ECO:0000256" key="3">
    <source>
        <dbReference type="ARBA" id="ARBA00022555"/>
    </source>
</evidence>
<dbReference type="InterPro" id="IPR012340">
    <property type="entry name" value="NA-bd_OB-fold"/>
</dbReference>
<keyword evidence="8" id="KW-0460">Magnesium</keyword>
<dbReference type="PROSITE" id="PS51447">
    <property type="entry name" value="FDX_ACB"/>
    <property type="match status" value="1"/>
</dbReference>
<keyword evidence="11" id="KW-0030">Aminoacyl-tRNA synthetase</keyword>
<keyword evidence="10" id="KW-0648">Protein biosynthesis</keyword>
<dbReference type="Pfam" id="PF01588">
    <property type="entry name" value="tRNA_bind"/>
    <property type="match status" value="1"/>
</dbReference>
<dbReference type="InterPro" id="IPR036690">
    <property type="entry name" value="Fdx_antiC-bd_sf"/>
</dbReference>
<dbReference type="InterPro" id="IPR005121">
    <property type="entry name" value="Fdx_antiC-bd"/>
</dbReference>
<dbReference type="SUPFAM" id="SSF55681">
    <property type="entry name" value="Class II aaRS and biotin synthetases"/>
    <property type="match status" value="1"/>
</dbReference>
<evidence type="ECO:0000259" key="13">
    <source>
        <dbReference type="PROSITE" id="PS50886"/>
    </source>
</evidence>
<organism evidence="16 17">
    <name type="scientific">Candidatus Andersenbacteria bacterium RIFCSPHIGHO2_12_FULL_45_11b</name>
    <dbReference type="NCBI Taxonomy" id="1797282"/>
    <lineage>
        <taxon>Bacteria</taxon>
        <taxon>Candidatus Anderseniibacteriota</taxon>
    </lineage>
</organism>
<proteinExistence type="predicted"/>
<dbReference type="Pfam" id="PF17759">
    <property type="entry name" value="tRNA_synthFbeta"/>
    <property type="match status" value="1"/>
</dbReference>
<protein>
    <recommendedName>
        <fullName evidence="2">phenylalanine--tRNA ligase</fullName>
        <ecNumber evidence="2">6.1.1.20</ecNumber>
    </recommendedName>
</protein>
<evidence type="ECO:0000256" key="11">
    <source>
        <dbReference type="ARBA" id="ARBA00023146"/>
    </source>
</evidence>
<dbReference type="CDD" id="cd02796">
    <property type="entry name" value="tRNA_bind_bactPheRS"/>
    <property type="match status" value="1"/>
</dbReference>
<keyword evidence="3 12" id="KW-0820">tRNA-binding</keyword>
<evidence type="ECO:0000256" key="2">
    <source>
        <dbReference type="ARBA" id="ARBA00012814"/>
    </source>
</evidence>
<dbReference type="PROSITE" id="PS50886">
    <property type="entry name" value="TRBD"/>
    <property type="match status" value="1"/>
</dbReference>
<dbReference type="Gene3D" id="3.30.930.10">
    <property type="entry name" value="Bira Bifunctional Protein, Domain 2"/>
    <property type="match status" value="1"/>
</dbReference>
<dbReference type="SUPFAM" id="SSF54991">
    <property type="entry name" value="Anticodon-binding domain of PheRS"/>
    <property type="match status" value="1"/>
</dbReference>
<evidence type="ECO:0000256" key="12">
    <source>
        <dbReference type="PROSITE-ProRule" id="PRU00209"/>
    </source>
</evidence>
<evidence type="ECO:0000313" key="16">
    <source>
        <dbReference type="EMBL" id="OGY35888.1"/>
    </source>
</evidence>
<dbReference type="EMBL" id="MHHS01000044">
    <property type="protein sequence ID" value="OGY35888.1"/>
    <property type="molecule type" value="Genomic_DNA"/>
</dbReference>
<dbReference type="InterPro" id="IPR045864">
    <property type="entry name" value="aa-tRNA-synth_II/BPL/LPL"/>
</dbReference>
<dbReference type="SMART" id="SM00896">
    <property type="entry name" value="FDX-ACB"/>
    <property type="match status" value="1"/>
</dbReference>
<dbReference type="GO" id="GO:0009328">
    <property type="term" value="C:phenylalanine-tRNA ligase complex"/>
    <property type="evidence" value="ECO:0007669"/>
    <property type="project" value="TreeGrafter"/>
</dbReference>
<dbReference type="GO" id="GO:0000287">
    <property type="term" value="F:magnesium ion binding"/>
    <property type="evidence" value="ECO:0007669"/>
    <property type="project" value="InterPro"/>
</dbReference>
<dbReference type="SUPFAM" id="SSF46955">
    <property type="entry name" value="Putative DNA-binding domain"/>
    <property type="match status" value="1"/>
</dbReference>
<evidence type="ECO:0000256" key="1">
    <source>
        <dbReference type="ARBA" id="ARBA00001946"/>
    </source>
</evidence>
<gene>
    <name evidence="16" type="ORF">A3E36_03600</name>
</gene>
<dbReference type="InterPro" id="IPR005147">
    <property type="entry name" value="tRNA_synthase_B5-dom"/>
</dbReference>
<dbReference type="GO" id="GO:0006432">
    <property type="term" value="P:phenylalanyl-tRNA aminoacylation"/>
    <property type="evidence" value="ECO:0007669"/>
    <property type="project" value="InterPro"/>
</dbReference>
<evidence type="ECO:0000256" key="6">
    <source>
        <dbReference type="ARBA" id="ARBA00022741"/>
    </source>
</evidence>
<accession>A0A1G1X7B4</accession>
<evidence type="ECO:0000256" key="8">
    <source>
        <dbReference type="ARBA" id="ARBA00022842"/>
    </source>
</evidence>
<evidence type="ECO:0000256" key="7">
    <source>
        <dbReference type="ARBA" id="ARBA00022840"/>
    </source>
</evidence>
<dbReference type="SUPFAM" id="SSF50249">
    <property type="entry name" value="Nucleic acid-binding proteins"/>
    <property type="match status" value="1"/>
</dbReference>
<dbReference type="InterPro" id="IPR041616">
    <property type="entry name" value="PheRS_beta_core"/>
</dbReference>
<dbReference type="InterPro" id="IPR009061">
    <property type="entry name" value="DNA-bd_dom_put_sf"/>
</dbReference>
<dbReference type="GO" id="GO:0005524">
    <property type="term" value="F:ATP binding"/>
    <property type="evidence" value="ECO:0007669"/>
    <property type="project" value="UniProtKB-KW"/>
</dbReference>
<dbReference type="InterPro" id="IPR002547">
    <property type="entry name" value="tRNA-bd_dom"/>
</dbReference>
<dbReference type="InterPro" id="IPR045060">
    <property type="entry name" value="Phe-tRNA-ligase_IIc_bsu"/>
</dbReference>
<evidence type="ECO:0000256" key="4">
    <source>
        <dbReference type="ARBA" id="ARBA00022598"/>
    </source>
</evidence>
<feature type="domain" description="FDX-ACB" evidence="14">
    <location>
        <begin position="553"/>
        <end position="662"/>
    </location>
</feature>
<dbReference type="Gene3D" id="3.30.70.380">
    <property type="entry name" value="Ferrodoxin-fold anticodon-binding domain"/>
    <property type="match status" value="1"/>
</dbReference>
<keyword evidence="7" id="KW-0067">ATP-binding</keyword>
<dbReference type="Pfam" id="PF03147">
    <property type="entry name" value="FDX-ACB"/>
    <property type="match status" value="1"/>
</dbReference>
<dbReference type="InterPro" id="IPR033714">
    <property type="entry name" value="tRNA_bind_bactPheRS"/>
</dbReference>
<comment type="caution">
    <text evidence="16">The sequence shown here is derived from an EMBL/GenBank/DDBJ whole genome shotgun (WGS) entry which is preliminary data.</text>
</comment>
<evidence type="ECO:0000256" key="5">
    <source>
        <dbReference type="ARBA" id="ARBA00022723"/>
    </source>
</evidence>
<comment type="cofactor">
    <cofactor evidence="1">
        <name>Mg(2+)</name>
        <dbReference type="ChEBI" id="CHEBI:18420"/>
    </cofactor>
</comment>
<dbReference type="PROSITE" id="PS51483">
    <property type="entry name" value="B5"/>
    <property type="match status" value="1"/>
</dbReference>
<name>A0A1G1X7B4_9BACT</name>
<evidence type="ECO:0000259" key="14">
    <source>
        <dbReference type="PROSITE" id="PS51447"/>
    </source>
</evidence>
<keyword evidence="5" id="KW-0479">Metal-binding</keyword>
<dbReference type="PANTHER" id="PTHR10947:SF0">
    <property type="entry name" value="PHENYLALANINE--TRNA LIGASE BETA SUBUNIT"/>
    <property type="match status" value="1"/>
</dbReference>
<dbReference type="GO" id="GO:0000049">
    <property type="term" value="F:tRNA binding"/>
    <property type="evidence" value="ECO:0007669"/>
    <property type="project" value="UniProtKB-UniRule"/>
</dbReference>
<dbReference type="GO" id="GO:0004826">
    <property type="term" value="F:phenylalanine-tRNA ligase activity"/>
    <property type="evidence" value="ECO:0007669"/>
    <property type="project" value="UniProtKB-EC"/>
</dbReference>
<reference evidence="16 17" key="1">
    <citation type="journal article" date="2016" name="Nat. Commun.">
        <title>Thousands of microbial genomes shed light on interconnected biogeochemical processes in an aquifer system.</title>
        <authorList>
            <person name="Anantharaman K."/>
            <person name="Brown C.T."/>
            <person name="Hug L.A."/>
            <person name="Sharon I."/>
            <person name="Castelle C.J."/>
            <person name="Probst A.J."/>
            <person name="Thomas B.C."/>
            <person name="Singh A."/>
            <person name="Wilkins M.J."/>
            <person name="Karaoz U."/>
            <person name="Brodie E.L."/>
            <person name="Williams K.H."/>
            <person name="Hubbard S.S."/>
            <person name="Banfield J.F."/>
        </authorList>
    </citation>
    <scope>NUCLEOTIDE SEQUENCE [LARGE SCALE GENOMIC DNA]</scope>
</reference>
<keyword evidence="9 12" id="KW-0694">RNA-binding</keyword>
<feature type="domain" description="TRNA-binding" evidence="13">
    <location>
        <begin position="39"/>
        <end position="151"/>
    </location>
</feature>
<sequence length="662" mass="73864">MKLSTNWLKELIPELQLSAKEIAELFTAHSFETVIDREYAIDPNIVVVKIIRLEQHPNADRLRLATVTDGETEVRVVCGAPNISEGDVVPYSPPGANVYDENGKLFTLSVAKIRGVESPGMLNSPRELGVSGEHGGILLLPKDTPLGSKLSEYIPSDIILDADVLPDRAQDMLAHSDVAKELSAITRLACKEQPATPMQQILQGASGIAPFVREQSGRISGNVRSIAFHPDRPSRMAGIEISREEVRDILQRLQFTVIPAPEPESRSMWMPDQARHDNLWQVTPPQDRLDILGEHDIVDEVIRMIGYDRIPASQHASHTHPLPVSDTVYWQQQIREKLVALGFTETYSYSFEDERFARLVNAEIHPHVELTNPMAPELKKLRYSMLPGLIGAMITSRDEMHRDKKDTERALFEIGRVYHVGDAGVVPGVVERTVVAGIAVGNEDVLQQVFDNIFELFKIEGVETLPLTKGELEGVNMSFAKKIRLQYAGEFLAIGYVCNAELLKKMKYRMPVVAFEISFGALMKHAPDVEIPTHTLEEVRAMFTTPRQFTELPKFPSVFRDISILVASDTGIDAVESAINQVGGQLVVDVDLFDEYEAPASASGKHQVLTEKTPGVEEARTKSLAFHIEYRSPDRTLTDKEIAEVHKKIEHAIKNEFSAEVR</sequence>
<dbReference type="PANTHER" id="PTHR10947">
    <property type="entry name" value="PHENYLALANYL-TRNA SYNTHETASE BETA CHAIN AND LEUCINE-RICH REPEAT-CONTAINING PROTEIN 47"/>
    <property type="match status" value="1"/>
</dbReference>
<keyword evidence="4" id="KW-0436">Ligase</keyword>
<evidence type="ECO:0000259" key="15">
    <source>
        <dbReference type="PROSITE" id="PS51483"/>
    </source>
</evidence>
<dbReference type="SMART" id="SM00874">
    <property type="entry name" value="B5"/>
    <property type="match status" value="1"/>
</dbReference>
<dbReference type="Pfam" id="PF03484">
    <property type="entry name" value="B5"/>
    <property type="match status" value="1"/>
</dbReference>
<feature type="domain" description="B5" evidence="15">
    <location>
        <begin position="221"/>
        <end position="312"/>
    </location>
</feature>
<dbReference type="Gene3D" id="3.30.56.10">
    <property type="match status" value="2"/>
</dbReference>
<dbReference type="EC" id="6.1.1.20" evidence="2"/>
<dbReference type="Gene3D" id="2.40.50.140">
    <property type="entry name" value="Nucleic acid-binding proteins"/>
    <property type="match status" value="1"/>
</dbReference>
<dbReference type="AlphaFoldDB" id="A0A1G1X7B4"/>
<evidence type="ECO:0000256" key="10">
    <source>
        <dbReference type="ARBA" id="ARBA00022917"/>
    </source>
</evidence>
<dbReference type="Proteomes" id="UP000177941">
    <property type="component" value="Unassembled WGS sequence"/>
</dbReference>
<keyword evidence="6" id="KW-0547">Nucleotide-binding</keyword>